<evidence type="ECO:0000313" key="2">
    <source>
        <dbReference type="Proteomes" id="UP000216164"/>
    </source>
</evidence>
<dbReference type="RefSeq" id="WP_003269001.1">
    <property type="nucleotide sequence ID" value="NZ_NCTK01000001.1"/>
</dbReference>
<evidence type="ECO:0000313" key="1">
    <source>
        <dbReference type="EMBL" id="OYQ12534.1"/>
    </source>
</evidence>
<dbReference type="EMBL" id="NCTK01000001">
    <property type="protein sequence ID" value="OYQ12534.1"/>
    <property type="molecule type" value="Genomic_DNA"/>
</dbReference>
<accession>A0AAP7ZLF3</accession>
<protein>
    <recommendedName>
        <fullName evidence="3">DUF4365 domain-containing protein</fullName>
    </recommendedName>
</protein>
<sequence length="191" mass="21434">MAMRKNPNQMTAEADRHAAQSVLRERIVEHLFVGEVLRRLWQRGVTDVEVLRAEFDAGGYDLVLSHRATVRHLQLKTSVDAGQADRVVVNLRLVQKPSGCVLWIVVDHALNLLTFRWFGGPPGEPLPDLDGHRSARQTRANADGIKPMRPGHRVVHRREFEVLDTLDAVLQRLFGLLPVDNGNDHAIAAAR</sequence>
<name>A0AAP7ZLF3_RALSL</name>
<reference evidence="1 2" key="1">
    <citation type="submission" date="2017-04" db="EMBL/GenBank/DDBJ databases">
        <title>Genome Announcement: Closed genomes of Ralstonia solanacearum strains K60, UW551, and UW700.</title>
        <authorList>
            <person name="Hayes M."/>
            <person name="Macintyre A.M."/>
            <person name="Allen C."/>
        </authorList>
    </citation>
    <scope>NUCLEOTIDE SEQUENCE [LARGE SCALE GENOMIC DNA]</scope>
    <source>
        <strain evidence="1 2">UW25</strain>
    </source>
</reference>
<dbReference type="AlphaFoldDB" id="A0AAP7ZLF3"/>
<proteinExistence type="predicted"/>
<organism evidence="1 2">
    <name type="scientific">Ralstonia solanacearum K60</name>
    <dbReference type="NCBI Taxonomy" id="1091042"/>
    <lineage>
        <taxon>Bacteria</taxon>
        <taxon>Pseudomonadati</taxon>
        <taxon>Pseudomonadota</taxon>
        <taxon>Betaproteobacteria</taxon>
        <taxon>Burkholderiales</taxon>
        <taxon>Burkholderiaceae</taxon>
        <taxon>Ralstonia</taxon>
        <taxon>Ralstonia solanacearum species complex</taxon>
    </lineage>
</organism>
<evidence type="ECO:0008006" key="3">
    <source>
        <dbReference type="Google" id="ProtNLM"/>
    </source>
</evidence>
<dbReference type="Proteomes" id="UP000216164">
    <property type="component" value="Unassembled WGS sequence"/>
</dbReference>
<comment type="caution">
    <text evidence="1">The sequence shown here is derived from an EMBL/GenBank/DDBJ whole genome shotgun (WGS) entry which is preliminary data.</text>
</comment>
<gene>
    <name evidence="1" type="ORF">B7R77_04185</name>
</gene>